<organism evidence="2">
    <name type="scientific">uncultured Sulfurovum sp</name>
    <dbReference type="NCBI Taxonomy" id="269237"/>
    <lineage>
        <taxon>Bacteria</taxon>
        <taxon>Pseudomonadati</taxon>
        <taxon>Campylobacterota</taxon>
        <taxon>Epsilonproteobacteria</taxon>
        <taxon>Campylobacterales</taxon>
        <taxon>Sulfurovaceae</taxon>
        <taxon>Sulfurovum</taxon>
        <taxon>environmental samples</taxon>
    </lineage>
</organism>
<proteinExistence type="predicted"/>
<evidence type="ECO:0000313" key="2">
    <source>
        <dbReference type="EMBL" id="CAA6826272.1"/>
    </source>
</evidence>
<protein>
    <recommendedName>
        <fullName evidence="1">DUF1266 domain-containing protein</fullName>
    </recommendedName>
</protein>
<dbReference type="InterPro" id="IPR009677">
    <property type="entry name" value="DUF1266"/>
</dbReference>
<name>A0A6S6U071_9BACT</name>
<evidence type="ECO:0000259" key="1">
    <source>
        <dbReference type="Pfam" id="PF06889"/>
    </source>
</evidence>
<dbReference type="EMBL" id="CACVAZ010000207">
    <property type="protein sequence ID" value="CAA6826272.1"/>
    <property type="molecule type" value="Genomic_DNA"/>
</dbReference>
<reference evidence="2" key="1">
    <citation type="submission" date="2020-01" db="EMBL/GenBank/DDBJ databases">
        <authorList>
            <person name="Meier V. D."/>
            <person name="Meier V D."/>
        </authorList>
    </citation>
    <scope>NUCLEOTIDE SEQUENCE</scope>
    <source>
        <strain evidence="2">HLG_WM_MAG_02</strain>
    </source>
</reference>
<dbReference type="AlphaFoldDB" id="A0A6S6U071"/>
<accession>A0A6S6U071</accession>
<gene>
    <name evidence="2" type="ORF">HELGO_WM62700</name>
</gene>
<sequence length="478" mass="56506">MTSQEEKFILSIVKLEDEHLENNLETYSVEKYLNDEFSFNIHDENIFTKVYYVLQKALTEGILEVFIKNNILTDKLEVKDLVAFDATRFIKLVLEVLNLKLLSKKEAWGLLFLNASRIQDTFKNAEEFKTSYFKGALFYDILFKSEEDNRGEKIQNFDALFKDLYDASKVKLFWLEGEVFKALNIEESSSNLVSKDLVQNDENSNEPQITSMYKLLKKEDKTELWKLLDNFSQEERNKFLNHLYIDKKEQIEILTAEDYLELPARYPDVSYAHYLRGIYFYHFAWEARGLGLTNTVGQKNYALFYERLRYARTDLKRAYELSPNEQTYWAELYNLVKHFRGKDSDQIEEELYARIKKDAMQNTFCIKRVSHMKKARWGGSHTESLNWAREVVADSPQGNYNKIIIFEVLIEQSNYILEFDRNEEKANAIFKNKVLQNEVNQYFDELIANIAEAPLSLKSTLIFWYEKVGDLARLQKIL</sequence>
<feature type="domain" description="DUF1266" evidence="1">
    <location>
        <begin position="30"/>
        <end position="161"/>
    </location>
</feature>
<dbReference type="Pfam" id="PF06889">
    <property type="entry name" value="DUF1266"/>
    <property type="match status" value="1"/>
</dbReference>